<organism evidence="2 3">
    <name type="scientific">Aquabacterium lacunae</name>
    <dbReference type="NCBI Taxonomy" id="2528630"/>
    <lineage>
        <taxon>Bacteria</taxon>
        <taxon>Pseudomonadati</taxon>
        <taxon>Pseudomonadota</taxon>
        <taxon>Betaproteobacteria</taxon>
        <taxon>Burkholderiales</taxon>
        <taxon>Aquabacterium</taxon>
    </lineage>
</organism>
<sequence length="162" mass="18426">MIFLTVGTQLGFDRLVKAMDEWASGHSDIRIFGQIGPGRYKPRHFEYARFVTPQETRDLTRGSKLIVAHAGIGSIVTALSEERQILVMPRLAERGEHRNDHQLATARKFVGRQGVTVAFDEKALKHELESFLLSDNVKPKISRFADEELLNNIRSYLAHIEK</sequence>
<reference evidence="2 3" key="1">
    <citation type="submission" date="2019-02" db="EMBL/GenBank/DDBJ databases">
        <title>Aquabacterium sp. strain KMB7.</title>
        <authorList>
            <person name="Chen W.-M."/>
        </authorList>
    </citation>
    <scope>NUCLEOTIDE SEQUENCE [LARGE SCALE GENOMIC DNA]</scope>
    <source>
        <strain evidence="2 3">KMB7</strain>
    </source>
</reference>
<keyword evidence="3" id="KW-1185">Reference proteome</keyword>
<evidence type="ECO:0000259" key="1">
    <source>
        <dbReference type="Pfam" id="PF04101"/>
    </source>
</evidence>
<gene>
    <name evidence="2" type="ORF">EYS42_15015</name>
</gene>
<dbReference type="RefSeq" id="WP_130969011.1">
    <property type="nucleotide sequence ID" value="NZ_SIXI01000007.1"/>
</dbReference>
<name>A0A4Q9GV62_9BURK</name>
<dbReference type="EMBL" id="SIXI01000007">
    <property type="protein sequence ID" value="TBO28314.1"/>
    <property type="molecule type" value="Genomic_DNA"/>
</dbReference>
<evidence type="ECO:0000313" key="2">
    <source>
        <dbReference type="EMBL" id="TBO28314.1"/>
    </source>
</evidence>
<dbReference type="GO" id="GO:0016758">
    <property type="term" value="F:hexosyltransferase activity"/>
    <property type="evidence" value="ECO:0007669"/>
    <property type="project" value="InterPro"/>
</dbReference>
<dbReference type="OrthoDB" id="7186565at2"/>
<dbReference type="Pfam" id="PF04101">
    <property type="entry name" value="Glyco_tran_28_C"/>
    <property type="match status" value="1"/>
</dbReference>
<accession>A0A4Q9GV62</accession>
<evidence type="ECO:0000313" key="3">
    <source>
        <dbReference type="Proteomes" id="UP000292120"/>
    </source>
</evidence>
<feature type="domain" description="Glycosyl transferase family 28 C-terminal" evidence="1">
    <location>
        <begin position="1"/>
        <end position="134"/>
    </location>
</feature>
<dbReference type="AlphaFoldDB" id="A0A4Q9GV62"/>
<dbReference type="Proteomes" id="UP000292120">
    <property type="component" value="Unassembled WGS sequence"/>
</dbReference>
<protein>
    <recommendedName>
        <fullName evidence="1">Glycosyl transferase family 28 C-terminal domain-containing protein</fullName>
    </recommendedName>
</protein>
<dbReference type="Gene3D" id="3.40.50.2000">
    <property type="entry name" value="Glycogen Phosphorylase B"/>
    <property type="match status" value="1"/>
</dbReference>
<comment type="caution">
    <text evidence="2">The sequence shown here is derived from an EMBL/GenBank/DDBJ whole genome shotgun (WGS) entry which is preliminary data.</text>
</comment>
<dbReference type="InterPro" id="IPR007235">
    <property type="entry name" value="Glyco_trans_28_C"/>
</dbReference>
<proteinExistence type="predicted"/>